<dbReference type="SUPFAM" id="SSF48652">
    <property type="entry name" value="Tetraspanin"/>
    <property type="match status" value="1"/>
</dbReference>
<reference evidence="8" key="1">
    <citation type="submission" date="2022-01" db="UniProtKB">
        <authorList>
            <consortium name="EnsemblMetazoa"/>
        </authorList>
    </citation>
    <scope>IDENTIFICATION</scope>
</reference>
<feature type="transmembrane region" description="Helical" evidence="7">
    <location>
        <begin position="51"/>
        <end position="78"/>
    </location>
</feature>
<name>A0A8I6TJK6_CIMLE</name>
<dbReference type="Pfam" id="PF00335">
    <property type="entry name" value="Tetraspanin"/>
    <property type="match status" value="1"/>
</dbReference>
<dbReference type="OrthoDB" id="9993879at2759"/>
<evidence type="ECO:0000256" key="6">
    <source>
        <dbReference type="PIRSR" id="PIRSR002419-1"/>
    </source>
</evidence>
<keyword evidence="9" id="KW-1185">Reference proteome</keyword>
<feature type="disulfide bond" evidence="6">
    <location>
        <begin position="145"/>
        <end position="163"/>
    </location>
</feature>
<dbReference type="PANTHER" id="PTHR19282">
    <property type="entry name" value="TETRASPANIN"/>
    <property type="match status" value="1"/>
</dbReference>
<keyword evidence="6" id="KW-1015">Disulfide bond</keyword>
<dbReference type="PIRSF" id="PIRSF002419">
    <property type="entry name" value="Tetraspanin"/>
    <property type="match status" value="1"/>
</dbReference>
<evidence type="ECO:0000256" key="7">
    <source>
        <dbReference type="RuleBase" id="RU361218"/>
    </source>
</evidence>
<organism evidence="8 9">
    <name type="scientific">Cimex lectularius</name>
    <name type="common">Bed bug</name>
    <name type="synonym">Acanthia lectularia</name>
    <dbReference type="NCBI Taxonomy" id="79782"/>
    <lineage>
        <taxon>Eukaryota</taxon>
        <taxon>Metazoa</taxon>
        <taxon>Ecdysozoa</taxon>
        <taxon>Arthropoda</taxon>
        <taxon>Hexapoda</taxon>
        <taxon>Insecta</taxon>
        <taxon>Pterygota</taxon>
        <taxon>Neoptera</taxon>
        <taxon>Paraneoptera</taxon>
        <taxon>Hemiptera</taxon>
        <taxon>Heteroptera</taxon>
        <taxon>Panheteroptera</taxon>
        <taxon>Cimicomorpha</taxon>
        <taxon>Cimicidae</taxon>
        <taxon>Cimex</taxon>
    </lineage>
</organism>
<keyword evidence="5 7" id="KW-0472">Membrane</keyword>
<comment type="similarity">
    <text evidence="2 7">Belongs to the tetraspanin (TM4SF) family.</text>
</comment>
<feature type="transmembrane region" description="Helical" evidence="7">
    <location>
        <begin position="85"/>
        <end position="110"/>
    </location>
</feature>
<evidence type="ECO:0000256" key="4">
    <source>
        <dbReference type="ARBA" id="ARBA00022989"/>
    </source>
</evidence>
<keyword evidence="3 7" id="KW-0812">Transmembrane</keyword>
<keyword evidence="4 7" id="KW-1133">Transmembrane helix</keyword>
<dbReference type="EnsemblMetazoa" id="XM_014400505.2">
    <property type="protein sequence ID" value="XP_014255991.1"/>
    <property type="gene ID" value="LOC106670306"/>
</dbReference>
<dbReference type="InterPro" id="IPR000301">
    <property type="entry name" value="Tetraspanin_animals"/>
</dbReference>
<dbReference type="Proteomes" id="UP000494040">
    <property type="component" value="Unassembled WGS sequence"/>
</dbReference>
<dbReference type="Gene3D" id="1.10.1450.10">
    <property type="entry name" value="Tetraspanin"/>
    <property type="match status" value="1"/>
</dbReference>
<feature type="transmembrane region" description="Helical" evidence="7">
    <location>
        <begin position="12"/>
        <end position="39"/>
    </location>
</feature>
<dbReference type="KEGG" id="clec:106670306"/>
<evidence type="ECO:0000256" key="1">
    <source>
        <dbReference type="ARBA" id="ARBA00004141"/>
    </source>
</evidence>
<evidence type="ECO:0000313" key="8">
    <source>
        <dbReference type="EnsemblMetazoa" id="XP_014255991.1"/>
    </source>
</evidence>
<accession>A0A8I6TJK6</accession>
<evidence type="ECO:0000256" key="5">
    <source>
        <dbReference type="ARBA" id="ARBA00023136"/>
    </source>
</evidence>
<dbReference type="RefSeq" id="XP_014255991.1">
    <property type="nucleotide sequence ID" value="XM_014400505.2"/>
</dbReference>
<proteinExistence type="inferred from homology"/>
<dbReference type="InterPro" id="IPR018499">
    <property type="entry name" value="Tetraspanin/Peripherin"/>
</dbReference>
<evidence type="ECO:0000313" key="9">
    <source>
        <dbReference type="Proteomes" id="UP000494040"/>
    </source>
</evidence>
<evidence type="ECO:0000256" key="3">
    <source>
        <dbReference type="ARBA" id="ARBA00022692"/>
    </source>
</evidence>
<evidence type="ECO:0000256" key="2">
    <source>
        <dbReference type="ARBA" id="ARBA00006840"/>
    </source>
</evidence>
<dbReference type="GO" id="GO:0016020">
    <property type="term" value="C:membrane"/>
    <property type="evidence" value="ECO:0007669"/>
    <property type="project" value="UniProtKB-SubCell"/>
</dbReference>
<dbReference type="PRINTS" id="PR00259">
    <property type="entry name" value="TMFOUR"/>
</dbReference>
<feature type="transmembrane region" description="Helical" evidence="7">
    <location>
        <begin position="192"/>
        <end position="218"/>
    </location>
</feature>
<dbReference type="InterPro" id="IPR008952">
    <property type="entry name" value="Tetraspanin_EC2_sf"/>
</dbReference>
<dbReference type="OMA" id="CQITFVI"/>
<dbReference type="GeneID" id="106670306"/>
<sequence>MGKCGNVMVVPIKLVLLVLNVVCLLAGIILLVCSVNYLISGGQLENVLENYVMILAAITIVTSLFIITVSSIGVLGVLRRTKTYLYIYVTILFFLIFLKVGTGITAFIMYSMADKQLKIFLDTYYGDPVKYESNIDIIQDFFHCCGAYNLSGWKTEKLPETCCENNIPTCDVTTAFQVSCYNQIIATINGQFLVIGSFCFVLICFELACSIFACLIICTVGEREFRRSTIQFNRFPQRSKSSFDS</sequence>
<dbReference type="AlphaFoldDB" id="A0A8I6TJK6"/>
<protein>
    <recommendedName>
        <fullName evidence="7">Tetraspanin</fullName>
    </recommendedName>
</protein>
<comment type="subcellular location">
    <subcellularLocation>
        <location evidence="1 7">Membrane</location>
        <topology evidence="1 7">Multi-pass membrane protein</topology>
    </subcellularLocation>
</comment>
<dbReference type="PANTHER" id="PTHR19282:SF556">
    <property type="entry name" value="TETRASPANIN"/>
    <property type="match status" value="1"/>
</dbReference>